<organism evidence="9 10">
    <name type="scientific">Mangrovibacterium marinum</name>
    <dbReference type="NCBI Taxonomy" id="1639118"/>
    <lineage>
        <taxon>Bacteria</taxon>
        <taxon>Pseudomonadati</taxon>
        <taxon>Bacteroidota</taxon>
        <taxon>Bacteroidia</taxon>
        <taxon>Marinilabiliales</taxon>
        <taxon>Prolixibacteraceae</taxon>
        <taxon>Mangrovibacterium</taxon>
    </lineage>
</organism>
<dbReference type="OrthoDB" id="1016139at2"/>
<feature type="domain" description="RagB/SusD" evidence="7">
    <location>
        <begin position="337"/>
        <end position="505"/>
    </location>
</feature>
<evidence type="ECO:0000259" key="7">
    <source>
        <dbReference type="Pfam" id="PF07980"/>
    </source>
</evidence>
<evidence type="ECO:0000256" key="1">
    <source>
        <dbReference type="ARBA" id="ARBA00004442"/>
    </source>
</evidence>
<dbReference type="SUPFAM" id="SSF48452">
    <property type="entry name" value="TPR-like"/>
    <property type="match status" value="1"/>
</dbReference>
<keyword evidence="3 6" id="KW-0732">Signal</keyword>
<evidence type="ECO:0000313" key="9">
    <source>
        <dbReference type="EMBL" id="PTN09808.1"/>
    </source>
</evidence>
<dbReference type="InterPro" id="IPR011990">
    <property type="entry name" value="TPR-like_helical_dom_sf"/>
</dbReference>
<evidence type="ECO:0000256" key="2">
    <source>
        <dbReference type="ARBA" id="ARBA00006275"/>
    </source>
</evidence>
<gene>
    <name evidence="9" type="ORF">C8N47_103102</name>
</gene>
<keyword evidence="10" id="KW-1185">Reference proteome</keyword>
<comment type="similarity">
    <text evidence="2">Belongs to the SusD family.</text>
</comment>
<protein>
    <submittedName>
        <fullName evidence="9">Putative outer membrane starch-binding protein</fullName>
    </submittedName>
</protein>
<dbReference type="EMBL" id="QAAD01000003">
    <property type="protein sequence ID" value="PTN09808.1"/>
    <property type="molecule type" value="Genomic_DNA"/>
</dbReference>
<dbReference type="InterPro" id="IPR012944">
    <property type="entry name" value="SusD_RagB_dom"/>
</dbReference>
<evidence type="ECO:0000256" key="5">
    <source>
        <dbReference type="ARBA" id="ARBA00023237"/>
    </source>
</evidence>
<dbReference type="AlphaFoldDB" id="A0A2T5C4L2"/>
<accession>A0A2T5C4L2</accession>
<name>A0A2T5C4L2_9BACT</name>
<comment type="caution">
    <text evidence="9">The sequence shown here is derived from an EMBL/GenBank/DDBJ whole genome shotgun (WGS) entry which is preliminary data.</text>
</comment>
<dbReference type="PROSITE" id="PS51257">
    <property type="entry name" value="PROKAR_LIPOPROTEIN"/>
    <property type="match status" value="1"/>
</dbReference>
<sequence>MSKNSIIVLLSCLFAFTSCNNWLDVVPENEQVSGSYWQSKEEAEAVLTSGYIYLRDMHVSLLEWGELRGSSIYKTIGYSPLQSFNLNADNKSVCNWGPFYKVISMANSVLANVEYVQQIDDTFNEAQMNSFKAEAYFLRALSYFYIVRNWRDAPLILSPYEDDSQEKEVAKSTEAEIIAQIKEDLTTAIKSEAAKAFFEEDWQTKGRATKWAIYALMADVCLWNGDYSEAIVYCNNILEASESRRPAFVEDSEQWFEMFYPGNSNESIFEIQFYGSSQTNQLASLFGNSIPTYQYTDEMLVDFVTEAMSIDGYPDLENQVRTINAGIVTDNADLEIAKEGYVWKYTGTGTNDNVRPSSEQNAHLILYRVADVMLMKAEAMVLNDNSAASWNEALNIVNRIRARAHAPQHEIEVSGMTELDMLKLILSERNIELAAEGKRWYDLLRLGRMMDGQYRDAFIDLVVKYNNSARAEWIRSVLRNDDALFLPIWSSELINNPKLVQNPYYDIVQ</sequence>
<dbReference type="Pfam" id="PF07980">
    <property type="entry name" value="SusD_RagB"/>
    <property type="match status" value="1"/>
</dbReference>
<dbReference type="CDD" id="cd08977">
    <property type="entry name" value="SusD"/>
    <property type="match status" value="1"/>
</dbReference>
<keyword evidence="4" id="KW-0472">Membrane</keyword>
<evidence type="ECO:0000256" key="6">
    <source>
        <dbReference type="SAM" id="SignalP"/>
    </source>
</evidence>
<dbReference type="Gene3D" id="1.25.40.390">
    <property type="match status" value="1"/>
</dbReference>
<dbReference type="RefSeq" id="WP_107821192.1">
    <property type="nucleotide sequence ID" value="NZ_OY782574.1"/>
</dbReference>
<proteinExistence type="inferred from homology"/>
<dbReference type="GO" id="GO:0009279">
    <property type="term" value="C:cell outer membrane"/>
    <property type="evidence" value="ECO:0007669"/>
    <property type="project" value="UniProtKB-SubCell"/>
</dbReference>
<reference evidence="9 10" key="1">
    <citation type="submission" date="2018-04" db="EMBL/GenBank/DDBJ databases">
        <title>Genomic Encyclopedia of Archaeal and Bacterial Type Strains, Phase II (KMG-II): from individual species to whole genera.</title>
        <authorList>
            <person name="Goeker M."/>
        </authorList>
    </citation>
    <scope>NUCLEOTIDE SEQUENCE [LARGE SCALE GENOMIC DNA]</scope>
    <source>
        <strain evidence="9 10">DSM 28823</strain>
    </source>
</reference>
<keyword evidence="5" id="KW-0998">Cell outer membrane</keyword>
<feature type="chain" id="PRO_5015474988" evidence="6">
    <location>
        <begin position="24"/>
        <end position="509"/>
    </location>
</feature>
<evidence type="ECO:0000313" key="10">
    <source>
        <dbReference type="Proteomes" id="UP000243525"/>
    </source>
</evidence>
<evidence type="ECO:0000256" key="3">
    <source>
        <dbReference type="ARBA" id="ARBA00022729"/>
    </source>
</evidence>
<comment type="subcellular location">
    <subcellularLocation>
        <location evidence="1">Cell outer membrane</location>
    </subcellularLocation>
</comment>
<dbReference type="Proteomes" id="UP000243525">
    <property type="component" value="Unassembled WGS sequence"/>
</dbReference>
<evidence type="ECO:0000256" key="4">
    <source>
        <dbReference type="ARBA" id="ARBA00023136"/>
    </source>
</evidence>
<evidence type="ECO:0000259" key="8">
    <source>
        <dbReference type="Pfam" id="PF14322"/>
    </source>
</evidence>
<feature type="signal peptide" evidence="6">
    <location>
        <begin position="1"/>
        <end position="23"/>
    </location>
</feature>
<dbReference type="InterPro" id="IPR033985">
    <property type="entry name" value="SusD-like_N"/>
</dbReference>
<dbReference type="Pfam" id="PF14322">
    <property type="entry name" value="SusD-like_3"/>
    <property type="match status" value="1"/>
</dbReference>
<feature type="domain" description="SusD-like N-terminal" evidence="8">
    <location>
        <begin position="86"/>
        <end position="222"/>
    </location>
</feature>